<dbReference type="OrthoDB" id="5865331at2"/>
<feature type="signal peptide" evidence="2">
    <location>
        <begin position="1"/>
        <end position="20"/>
    </location>
</feature>
<dbReference type="Proteomes" id="UP000009230">
    <property type="component" value="Chromosome"/>
</dbReference>
<organism evidence="4 5">
    <name type="scientific">Marinomonas posidonica (strain CECT 7376 / NCIMB 14433 / IVIA-Po-181)</name>
    <dbReference type="NCBI Taxonomy" id="491952"/>
    <lineage>
        <taxon>Bacteria</taxon>
        <taxon>Pseudomonadati</taxon>
        <taxon>Pseudomonadota</taxon>
        <taxon>Gammaproteobacteria</taxon>
        <taxon>Oceanospirillales</taxon>
        <taxon>Oceanospirillaceae</taxon>
        <taxon>Marinomonas</taxon>
    </lineage>
</organism>
<feature type="chain" id="PRO_5003334528" description="Outer membrane protein beta-barrel domain-containing protein" evidence="2">
    <location>
        <begin position="21"/>
        <end position="187"/>
    </location>
</feature>
<evidence type="ECO:0000256" key="1">
    <source>
        <dbReference type="ARBA" id="ARBA00022729"/>
    </source>
</evidence>
<keyword evidence="1 2" id="KW-0732">Signal</keyword>
<reference evidence="4 5" key="1">
    <citation type="journal article" date="2012" name="Stand. Genomic Sci.">
        <title>Complete genome sequence of Marinomonas posidonica type strain (IVIA-Po-181(T)).</title>
        <authorList>
            <person name="Lucas-Elio P."/>
            <person name="Goodwin L."/>
            <person name="Woyke T."/>
            <person name="Pitluck S."/>
            <person name="Nolan M."/>
            <person name="Kyrpides N.C."/>
            <person name="Detter J.C."/>
            <person name="Copeland A."/>
            <person name="Lu M."/>
            <person name="Bruce D."/>
            <person name="Detter C."/>
            <person name="Tapia R."/>
            <person name="Han S."/>
            <person name="Land M.L."/>
            <person name="Ivanova N."/>
            <person name="Mikhailova N."/>
            <person name="Johnston A.W."/>
            <person name="Sanchez-Amat A."/>
        </authorList>
    </citation>
    <scope>NUCLEOTIDE SEQUENCE [LARGE SCALE GENOMIC DNA]</scope>
    <source>
        <strain evidence="5">CECT 7376 / NCIMB 14433 / IVIA-Po-181</strain>
    </source>
</reference>
<dbReference type="InterPro" id="IPR027385">
    <property type="entry name" value="Beta-barrel_OMP"/>
</dbReference>
<gene>
    <name evidence="4" type="ordered locus">Mar181_1790</name>
</gene>
<evidence type="ECO:0000313" key="5">
    <source>
        <dbReference type="Proteomes" id="UP000009230"/>
    </source>
</evidence>
<name>F6D0N0_MARPP</name>
<evidence type="ECO:0000259" key="3">
    <source>
        <dbReference type="Pfam" id="PF13505"/>
    </source>
</evidence>
<dbReference type="SUPFAM" id="SSF56925">
    <property type="entry name" value="OMPA-like"/>
    <property type="match status" value="1"/>
</dbReference>
<dbReference type="InterPro" id="IPR011250">
    <property type="entry name" value="OMP/PagP_B-barrel"/>
</dbReference>
<dbReference type="EMBL" id="CP002771">
    <property type="protein sequence ID" value="AEF54828.1"/>
    <property type="molecule type" value="Genomic_DNA"/>
</dbReference>
<dbReference type="HOGENOM" id="CLU_1446079_0_0_6"/>
<dbReference type="KEGG" id="mpc:Mar181_1790"/>
<dbReference type="RefSeq" id="WP_013796303.1">
    <property type="nucleotide sequence ID" value="NC_015559.1"/>
</dbReference>
<dbReference type="Pfam" id="PF13505">
    <property type="entry name" value="OMP_b-brl"/>
    <property type="match status" value="1"/>
</dbReference>
<accession>F6D0N0</accession>
<keyword evidence="5" id="KW-1185">Reference proteome</keyword>
<evidence type="ECO:0000256" key="2">
    <source>
        <dbReference type="SAM" id="SignalP"/>
    </source>
</evidence>
<sequence length="187" mass="20039">MKNHVLFSIALLLATGTVSAQSARNAISAELGLGSLEYGNSIEDIDDSNSDVSWSGSLFFERGLTPYIGLSIGLHTGEGSSLDINEAGTNATTKAELKYQAVSVSAISYFHFSSVNRLYGAAGINYNTVELNSSSNRLLDESGVGFNVRVGWEHQFSQTLSMSVGIQRLSLEKIDVNTTNIGVKMSF</sequence>
<dbReference type="STRING" id="491952.Mar181_1790"/>
<dbReference type="Gene3D" id="2.40.160.20">
    <property type="match status" value="1"/>
</dbReference>
<feature type="domain" description="Outer membrane protein beta-barrel" evidence="3">
    <location>
        <begin position="10"/>
        <end position="187"/>
    </location>
</feature>
<dbReference type="AlphaFoldDB" id="F6D0N0"/>
<proteinExistence type="predicted"/>
<protein>
    <recommendedName>
        <fullName evidence="3">Outer membrane protein beta-barrel domain-containing protein</fullName>
    </recommendedName>
</protein>
<dbReference type="eggNOG" id="COG3637">
    <property type="taxonomic scope" value="Bacteria"/>
</dbReference>
<evidence type="ECO:0000313" key="4">
    <source>
        <dbReference type="EMBL" id="AEF54828.1"/>
    </source>
</evidence>